<feature type="compositionally biased region" description="Low complexity" evidence="1">
    <location>
        <begin position="166"/>
        <end position="187"/>
    </location>
</feature>
<dbReference type="InterPro" id="IPR056637">
    <property type="entry name" value="DUF7735"/>
</dbReference>
<dbReference type="Pfam" id="PF24870">
    <property type="entry name" value="DUF7735"/>
    <property type="match status" value="1"/>
</dbReference>
<dbReference type="OrthoDB" id="4940591at2759"/>
<organism evidence="4 5">
    <name type="scientific">Trichoderma harzianum</name>
    <name type="common">Hypocrea lixii</name>
    <dbReference type="NCBI Taxonomy" id="5544"/>
    <lineage>
        <taxon>Eukaryota</taxon>
        <taxon>Fungi</taxon>
        <taxon>Dikarya</taxon>
        <taxon>Ascomycota</taxon>
        <taxon>Pezizomycotina</taxon>
        <taxon>Sordariomycetes</taxon>
        <taxon>Hypocreomycetidae</taxon>
        <taxon>Hypocreales</taxon>
        <taxon>Hypocreaceae</taxon>
        <taxon>Trichoderma</taxon>
    </lineage>
</organism>
<accession>A0A0F9XV86</accession>
<protein>
    <recommendedName>
        <fullName evidence="3">DUF7735 domain-containing protein</fullName>
    </recommendedName>
</protein>
<dbReference type="OMA" id="PWICASD"/>
<dbReference type="PANTHER" id="PTHR42029">
    <property type="entry name" value="AN04G07800"/>
    <property type="match status" value="1"/>
</dbReference>
<proteinExistence type="predicted"/>
<feature type="chain" id="PRO_5002530302" description="DUF7735 domain-containing protein" evidence="2">
    <location>
        <begin position="20"/>
        <end position="227"/>
    </location>
</feature>
<feature type="signal peptide" evidence="2">
    <location>
        <begin position="1"/>
        <end position="19"/>
    </location>
</feature>
<evidence type="ECO:0000256" key="1">
    <source>
        <dbReference type="SAM" id="MobiDB-lite"/>
    </source>
</evidence>
<evidence type="ECO:0000259" key="3">
    <source>
        <dbReference type="Pfam" id="PF24870"/>
    </source>
</evidence>
<evidence type="ECO:0000313" key="5">
    <source>
        <dbReference type="Proteomes" id="UP000034112"/>
    </source>
</evidence>
<evidence type="ECO:0000313" key="4">
    <source>
        <dbReference type="EMBL" id="KKP04013.1"/>
    </source>
</evidence>
<gene>
    <name evidence="4" type="ORF">THAR02_03864</name>
</gene>
<feature type="region of interest" description="Disordered" evidence="1">
    <location>
        <begin position="164"/>
        <end position="200"/>
    </location>
</feature>
<comment type="caution">
    <text evidence="4">The sequence shown here is derived from an EMBL/GenBank/DDBJ whole genome shotgun (WGS) entry which is preliminary data.</text>
</comment>
<dbReference type="PANTHER" id="PTHR42029:SF2">
    <property type="entry name" value="WAX SYNTHASE DOMAIN-CONTAINING PROTEIN"/>
    <property type="match status" value="1"/>
</dbReference>
<feature type="compositionally biased region" description="Polar residues" evidence="1">
    <location>
        <begin position="188"/>
        <end position="199"/>
    </location>
</feature>
<sequence length="227" mass="23846">MKPTATAIFLYVSVSLTALQDTILPSKPPTITSEPWQCTTEILPQYFDPPKPTGALLTAIQSYGDVLQKDCKPTQTDIYGLPECTFPASSLWCRFSTAAPSSLQSSYSSYGSAASSWWSAKSSAAVSLARSCPIGWYRAMYDTPGGPGWLNSTLVFAGCYEEAHPTTGSSTKATATATTGSKTTSSGPQQTATSTSKANSVVGRAEHVEMRVVAGTGLAVTAVNSML</sequence>
<reference evidence="5" key="1">
    <citation type="journal article" date="2015" name="Genome Announc.">
        <title>Draft whole-genome sequence of the biocontrol agent Trichoderma harzianum T6776.</title>
        <authorList>
            <person name="Baroncelli R."/>
            <person name="Piaggeschi G."/>
            <person name="Fiorini L."/>
            <person name="Bertolini E."/>
            <person name="Zapparata A."/>
            <person name="Pe M.E."/>
            <person name="Sarrocco S."/>
            <person name="Vannacci G."/>
        </authorList>
    </citation>
    <scope>NUCLEOTIDE SEQUENCE [LARGE SCALE GENOMIC DNA]</scope>
    <source>
        <strain evidence="5">T6776</strain>
    </source>
</reference>
<keyword evidence="2" id="KW-0732">Signal</keyword>
<name>A0A0F9XV86_TRIHA</name>
<dbReference type="AlphaFoldDB" id="A0A0F9XV86"/>
<dbReference type="Proteomes" id="UP000034112">
    <property type="component" value="Unassembled WGS sequence"/>
</dbReference>
<dbReference type="EMBL" id="JOKZ01000090">
    <property type="protein sequence ID" value="KKP04013.1"/>
    <property type="molecule type" value="Genomic_DNA"/>
</dbReference>
<evidence type="ECO:0000256" key="2">
    <source>
        <dbReference type="SAM" id="SignalP"/>
    </source>
</evidence>
<feature type="domain" description="DUF7735" evidence="3">
    <location>
        <begin position="23"/>
        <end position="168"/>
    </location>
</feature>